<evidence type="ECO:0000256" key="1">
    <source>
        <dbReference type="ARBA" id="ARBA00004429"/>
    </source>
</evidence>
<keyword evidence="5 8" id="KW-0812">Transmembrane</keyword>
<dbReference type="SUPFAM" id="SSF161098">
    <property type="entry name" value="MetI-like"/>
    <property type="match status" value="1"/>
</dbReference>
<evidence type="ECO:0000256" key="8">
    <source>
        <dbReference type="RuleBase" id="RU363032"/>
    </source>
</evidence>
<dbReference type="CDD" id="cd06261">
    <property type="entry name" value="TM_PBP2"/>
    <property type="match status" value="1"/>
</dbReference>
<evidence type="ECO:0000256" key="5">
    <source>
        <dbReference type="ARBA" id="ARBA00022692"/>
    </source>
</evidence>
<dbReference type="InterPro" id="IPR035906">
    <property type="entry name" value="MetI-like_sf"/>
</dbReference>
<comment type="similarity">
    <text evidence="8">Belongs to the binding-protein-dependent transport system permease family.</text>
</comment>
<evidence type="ECO:0000256" key="6">
    <source>
        <dbReference type="ARBA" id="ARBA00022989"/>
    </source>
</evidence>
<gene>
    <name evidence="10" type="ORF">GGD57_002386</name>
</gene>
<evidence type="ECO:0000313" key="10">
    <source>
        <dbReference type="EMBL" id="MBB4235812.1"/>
    </source>
</evidence>
<feature type="transmembrane region" description="Helical" evidence="8">
    <location>
        <begin position="13"/>
        <end position="38"/>
    </location>
</feature>
<dbReference type="Pfam" id="PF00528">
    <property type="entry name" value="BPD_transp_1"/>
    <property type="match status" value="1"/>
</dbReference>
<dbReference type="InterPro" id="IPR000515">
    <property type="entry name" value="MetI-like"/>
</dbReference>
<accession>A0A7W6W4Q3</accession>
<organism evidence="10 11">
    <name type="scientific">Rhizobium esperanzae</name>
    <dbReference type="NCBI Taxonomy" id="1967781"/>
    <lineage>
        <taxon>Bacteria</taxon>
        <taxon>Pseudomonadati</taxon>
        <taxon>Pseudomonadota</taxon>
        <taxon>Alphaproteobacteria</taxon>
        <taxon>Hyphomicrobiales</taxon>
        <taxon>Rhizobiaceae</taxon>
        <taxon>Rhizobium/Agrobacterium group</taxon>
        <taxon>Rhizobium</taxon>
    </lineage>
</organism>
<feature type="transmembrane region" description="Helical" evidence="8">
    <location>
        <begin position="239"/>
        <end position="259"/>
    </location>
</feature>
<dbReference type="RefSeq" id="WP_184469828.1">
    <property type="nucleotide sequence ID" value="NZ_JACIFY010000007.1"/>
</dbReference>
<feature type="transmembrane region" description="Helical" evidence="8">
    <location>
        <begin position="141"/>
        <end position="160"/>
    </location>
</feature>
<evidence type="ECO:0000259" key="9">
    <source>
        <dbReference type="PROSITE" id="PS50928"/>
    </source>
</evidence>
<evidence type="ECO:0000256" key="4">
    <source>
        <dbReference type="ARBA" id="ARBA00022519"/>
    </source>
</evidence>
<dbReference type="PROSITE" id="PS50928">
    <property type="entry name" value="ABC_TM1"/>
    <property type="match status" value="1"/>
</dbReference>
<evidence type="ECO:0000256" key="3">
    <source>
        <dbReference type="ARBA" id="ARBA00022475"/>
    </source>
</evidence>
<comment type="subcellular location">
    <subcellularLocation>
        <location evidence="1">Cell inner membrane</location>
        <topology evidence="1">Multi-pass membrane protein</topology>
    </subcellularLocation>
    <subcellularLocation>
        <location evidence="8">Cell membrane</location>
        <topology evidence="8">Multi-pass membrane protein</topology>
    </subcellularLocation>
</comment>
<comment type="caution">
    <text evidence="10">The sequence shown here is derived from an EMBL/GenBank/DDBJ whole genome shotgun (WGS) entry which is preliminary data.</text>
</comment>
<protein>
    <submittedName>
        <fullName evidence="10">Putative spermidine/putrescine transport system permease protein</fullName>
    </submittedName>
</protein>
<feature type="transmembrane region" description="Helical" evidence="8">
    <location>
        <begin position="106"/>
        <end position="129"/>
    </location>
</feature>
<dbReference type="EMBL" id="JACIFY010000007">
    <property type="protein sequence ID" value="MBB4235812.1"/>
    <property type="molecule type" value="Genomic_DNA"/>
</dbReference>
<dbReference type="Proteomes" id="UP000540909">
    <property type="component" value="Unassembled WGS sequence"/>
</dbReference>
<evidence type="ECO:0000256" key="2">
    <source>
        <dbReference type="ARBA" id="ARBA00022448"/>
    </source>
</evidence>
<evidence type="ECO:0000256" key="7">
    <source>
        <dbReference type="ARBA" id="ARBA00023136"/>
    </source>
</evidence>
<keyword evidence="3" id="KW-1003">Cell membrane</keyword>
<dbReference type="PANTHER" id="PTHR43357:SF4">
    <property type="entry name" value="INNER MEMBRANE ABC TRANSPORTER PERMEASE PROTEIN YDCV"/>
    <property type="match status" value="1"/>
</dbReference>
<reference evidence="10 11" key="1">
    <citation type="submission" date="2020-08" db="EMBL/GenBank/DDBJ databases">
        <title>Genomic Encyclopedia of Type Strains, Phase IV (KMG-V): Genome sequencing to study the core and pangenomes of soil and plant-associated prokaryotes.</title>
        <authorList>
            <person name="Whitman W."/>
        </authorList>
    </citation>
    <scope>NUCLEOTIDE SEQUENCE [LARGE SCALE GENOMIC DNA]</scope>
    <source>
        <strain evidence="10 11">SEMIA 4089</strain>
    </source>
</reference>
<proteinExistence type="inferred from homology"/>
<feature type="transmembrane region" description="Helical" evidence="8">
    <location>
        <begin position="74"/>
        <end position="94"/>
    </location>
</feature>
<keyword evidence="4" id="KW-0997">Cell inner membrane</keyword>
<name>A0A7W6W4Q3_9HYPH</name>
<dbReference type="AlphaFoldDB" id="A0A7W6W4Q3"/>
<keyword evidence="2 8" id="KW-0813">Transport</keyword>
<keyword evidence="7 8" id="KW-0472">Membrane</keyword>
<sequence length="271" mass="29306">MLDAYYGSRLTKAVLWIFSALILIFLMLPTLIVVPLSFSASDLLEFPPRAWSLRWYEAFFSSAVWMAALRTSMLLGMLTAVIAVPVSFLACFAINRLGRPSARAIYGFLLSPSVTPGILLAIGLFFILAKLGLVGTLTGVLVGHVVLAIPVAVIVLYPAIDRFDWAQAQAARSLGAGWFRTMGGIILPQLGLSLATAALMAFLTSLDEAVISIFVANGPSSTLPKLMFMSLRDQIDPTIAAISTFWTVLVSVVLLFFNLRERGSDAVKDNS</sequence>
<feature type="transmembrane region" description="Helical" evidence="8">
    <location>
        <begin position="181"/>
        <end position="203"/>
    </location>
</feature>
<dbReference type="GO" id="GO:0005886">
    <property type="term" value="C:plasma membrane"/>
    <property type="evidence" value="ECO:0007669"/>
    <property type="project" value="UniProtKB-SubCell"/>
</dbReference>
<evidence type="ECO:0000313" key="11">
    <source>
        <dbReference type="Proteomes" id="UP000540909"/>
    </source>
</evidence>
<dbReference type="Gene3D" id="1.10.3720.10">
    <property type="entry name" value="MetI-like"/>
    <property type="match status" value="1"/>
</dbReference>
<dbReference type="PANTHER" id="PTHR43357">
    <property type="entry name" value="INNER MEMBRANE ABC TRANSPORTER PERMEASE PROTEIN YDCV"/>
    <property type="match status" value="1"/>
</dbReference>
<feature type="domain" description="ABC transmembrane type-1" evidence="9">
    <location>
        <begin position="69"/>
        <end position="257"/>
    </location>
</feature>
<dbReference type="GO" id="GO:0055085">
    <property type="term" value="P:transmembrane transport"/>
    <property type="evidence" value="ECO:0007669"/>
    <property type="project" value="InterPro"/>
</dbReference>
<keyword evidence="6 8" id="KW-1133">Transmembrane helix</keyword>